<feature type="region of interest" description="Disordered" evidence="2">
    <location>
        <begin position="349"/>
        <end position="375"/>
    </location>
</feature>
<organism evidence="3 4">
    <name type="scientific">Blomia tropicalis</name>
    <name type="common">Mite</name>
    <dbReference type="NCBI Taxonomy" id="40697"/>
    <lineage>
        <taxon>Eukaryota</taxon>
        <taxon>Metazoa</taxon>
        <taxon>Ecdysozoa</taxon>
        <taxon>Arthropoda</taxon>
        <taxon>Chelicerata</taxon>
        <taxon>Arachnida</taxon>
        <taxon>Acari</taxon>
        <taxon>Acariformes</taxon>
        <taxon>Sarcoptiformes</taxon>
        <taxon>Astigmata</taxon>
        <taxon>Glycyphagoidea</taxon>
        <taxon>Echimyopodidae</taxon>
        <taxon>Blomia</taxon>
    </lineage>
</organism>
<keyword evidence="1" id="KW-0175">Coiled coil</keyword>
<name>A0A9Q0MBA3_BLOTA</name>
<keyword evidence="4" id="KW-1185">Reference proteome</keyword>
<comment type="caution">
    <text evidence="3">The sequence shown here is derived from an EMBL/GenBank/DDBJ whole genome shotgun (WGS) entry which is preliminary data.</text>
</comment>
<proteinExistence type="predicted"/>
<sequence length="610" mass="69453">MEGNHEDPNVQQLKEYLKSIIPDFNDMVKIEYHSDHITLDIGRPGENNDPFQEFYDKIKSVKDRYNAAWQSFVSKVESEKLQNDGGTNAIPLTQTILNTPSKPKGFKRPVPQSSSVNKIIISRSKQQKKIVKKNNASKIGQHSNEIQCEELMSELTITENNDTHKINHDNDKKKGIFQEGCSMKKNATVISEDSTCESKMRTRYRTRLASGKSNSQPIVSSSKSTPIRMATRRNEREDSTCSSKQKINLTNTKIKNQNNSNSSLNTPKRGNNSRVNTSPLLGTPASLALFNRNEIEREKQEKLLLSASKQERALEKKKELIEQRIQRTQADRAKREERIRENKIVLQQKKNKKTKPPETKVTDSVGVKTRSGQANSNRFAEIRRKIEQVNKQNLETKKNEQNVKSQQKRVKKVEQKPTTSVEPINVKHKANETVVTDPRLSPIISNVPPSNNVVNMTFTLESNPTSDVSIVTVPINSTIINPKPNTPINKIIAKTKLNDPTSYQMTPPPKDQTFDNYDISKYIDSEDESEQIKHEEAKVGKPVPKWAASRLFLESLRKQYAKTEDEIHADIERNVKPPVIPIPLEQMGLVVREKYVQRSSSINWKSSSEI</sequence>
<dbReference type="EMBL" id="JAPWDV010000001">
    <property type="protein sequence ID" value="KAJ6222397.1"/>
    <property type="molecule type" value="Genomic_DNA"/>
</dbReference>
<dbReference type="OMA" id="TIHEANI"/>
<dbReference type="Proteomes" id="UP001142055">
    <property type="component" value="Chromosome 1"/>
</dbReference>
<feature type="region of interest" description="Disordered" evidence="2">
    <location>
        <begin position="393"/>
        <end position="419"/>
    </location>
</feature>
<evidence type="ECO:0000256" key="1">
    <source>
        <dbReference type="SAM" id="Coils"/>
    </source>
</evidence>
<protein>
    <recommendedName>
        <fullName evidence="5">Inner centromere protein ARK-binding domain-containing protein</fullName>
    </recommendedName>
</protein>
<dbReference type="AlphaFoldDB" id="A0A9Q0MBA3"/>
<evidence type="ECO:0000256" key="2">
    <source>
        <dbReference type="SAM" id="MobiDB-lite"/>
    </source>
</evidence>
<feature type="region of interest" description="Disordered" evidence="2">
    <location>
        <begin position="207"/>
        <end position="281"/>
    </location>
</feature>
<feature type="coiled-coil region" evidence="1">
    <location>
        <begin position="297"/>
        <end position="338"/>
    </location>
</feature>
<gene>
    <name evidence="3" type="ORF">RDWZM_000942</name>
</gene>
<accession>A0A9Q0MBA3</accession>
<feature type="compositionally biased region" description="Polar residues" evidence="2">
    <location>
        <begin position="240"/>
        <end position="280"/>
    </location>
</feature>
<evidence type="ECO:0000313" key="3">
    <source>
        <dbReference type="EMBL" id="KAJ6222397.1"/>
    </source>
</evidence>
<feature type="compositionally biased region" description="Polar residues" evidence="2">
    <location>
        <begin position="211"/>
        <end position="225"/>
    </location>
</feature>
<evidence type="ECO:0008006" key="5">
    <source>
        <dbReference type="Google" id="ProtNLM"/>
    </source>
</evidence>
<reference evidence="3" key="1">
    <citation type="submission" date="2022-12" db="EMBL/GenBank/DDBJ databases">
        <title>Genome assemblies of Blomia tropicalis.</title>
        <authorList>
            <person name="Cui Y."/>
        </authorList>
    </citation>
    <scope>NUCLEOTIDE SEQUENCE</scope>
    <source>
        <tissue evidence="3">Adult mites</tissue>
    </source>
</reference>
<evidence type="ECO:0000313" key="4">
    <source>
        <dbReference type="Proteomes" id="UP001142055"/>
    </source>
</evidence>